<comment type="caution">
    <text evidence="6">The sequence shown here is derived from an EMBL/GenBank/DDBJ whole genome shotgun (WGS) entry which is preliminary data.</text>
</comment>
<keyword evidence="7" id="KW-1185">Reference proteome</keyword>
<comment type="subcellular location">
    <subcellularLocation>
        <location evidence="1">Periplasm</location>
    </subcellularLocation>
</comment>
<evidence type="ECO:0000256" key="3">
    <source>
        <dbReference type="ARBA" id="ARBA00022729"/>
    </source>
</evidence>
<dbReference type="InterPro" id="IPR039424">
    <property type="entry name" value="SBP_5"/>
</dbReference>
<dbReference type="CDD" id="cd08497">
    <property type="entry name" value="MbnE-like"/>
    <property type="match status" value="1"/>
</dbReference>
<accession>A0ABS3F2Z0</accession>
<gene>
    <name evidence="6" type="ORF">J0X12_04625</name>
</gene>
<protein>
    <submittedName>
        <fullName evidence="6">ABC transporter substrate-binding protein</fullName>
    </submittedName>
</protein>
<organism evidence="6 7">
    <name type="scientific">Sneathiella sedimenti</name>
    <dbReference type="NCBI Taxonomy" id="2816034"/>
    <lineage>
        <taxon>Bacteria</taxon>
        <taxon>Pseudomonadati</taxon>
        <taxon>Pseudomonadota</taxon>
        <taxon>Alphaproteobacteria</taxon>
        <taxon>Sneathiellales</taxon>
        <taxon>Sneathiellaceae</taxon>
        <taxon>Sneathiella</taxon>
    </lineage>
</organism>
<dbReference type="Pfam" id="PF00496">
    <property type="entry name" value="SBP_bac_5"/>
    <property type="match status" value="1"/>
</dbReference>
<dbReference type="PANTHER" id="PTHR30290">
    <property type="entry name" value="PERIPLASMIC BINDING COMPONENT OF ABC TRANSPORTER"/>
    <property type="match status" value="1"/>
</dbReference>
<evidence type="ECO:0000259" key="5">
    <source>
        <dbReference type="Pfam" id="PF00496"/>
    </source>
</evidence>
<comment type="similarity">
    <text evidence="2">Belongs to the bacterial solute-binding protein 5 family.</text>
</comment>
<evidence type="ECO:0000256" key="2">
    <source>
        <dbReference type="ARBA" id="ARBA00005695"/>
    </source>
</evidence>
<evidence type="ECO:0000313" key="7">
    <source>
        <dbReference type="Proteomes" id="UP000664761"/>
    </source>
</evidence>
<sequence>MKRYPVFLHFLIALFLANCGLSEAAEKHHAIAMHGEPKYPPRFQHFDYVNPDAPIGGTLRLSAIGSFDSLNPFLLKGVSPRGLGDVYQSLLERSRDEPFTLYANIAKTIEVAEDRSWIVFHLNPKARFSNGSPITAQDVLFSFEILRESGRPNVQSYYQKVTAVDIQSPLSIRFAFEEDGRFEMPLIIGLMSVLPASESLKTDFEKSSLTPLIGSGPYLVEKVEPGRRIIYRRNENFWGWELPQNKGRFNFDRIIYDYFRDDDVALEAFKSHRVDARFENSATKWTSAYGWQSGVEYRQSTPKLSLPAPMLAFVFNTRHEKFSDLRVRQALTHAFDFEWVNANILHGLYKRTHSYFENSPLAAKGTITKAERELLSPFTDELLSSVFDKSFRLPVTDGSGRARDNLKEAQGLLLAAGYRIKNGVLTHQQSGQPFEIEFLINNTDYIKLISPFQRNLELLGIRSNIRQIDTASYQNRLTDYDFDIIINSWGQSLSPGNEQAFYWSQKAATTPGTRNYPGIRLAAVDAMIERIATAGDRDTLVTATRALDRVLLAGYYVIPLYYTDEQWLAHWPEIKLPPTPSYWGTGPDLWWHEKNS</sequence>
<evidence type="ECO:0000313" key="6">
    <source>
        <dbReference type="EMBL" id="MBO0332885.1"/>
    </source>
</evidence>
<feature type="signal peptide" evidence="4">
    <location>
        <begin position="1"/>
        <end position="24"/>
    </location>
</feature>
<evidence type="ECO:0000256" key="1">
    <source>
        <dbReference type="ARBA" id="ARBA00004418"/>
    </source>
</evidence>
<dbReference type="PIRSF" id="PIRSF002741">
    <property type="entry name" value="MppA"/>
    <property type="match status" value="1"/>
</dbReference>
<dbReference type="EMBL" id="JAFLNC010000001">
    <property type="protein sequence ID" value="MBO0332885.1"/>
    <property type="molecule type" value="Genomic_DNA"/>
</dbReference>
<dbReference type="InterPro" id="IPR000914">
    <property type="entry name" value="SBP_5_dom"/>
</dbReference>
<feature type="chain" id="PRO_5046897255" evidence="4">
    <location>
        <begin position="25"/>
        <end position="596"/>
    </location>
</feature>
<feature type="domain" description="Solute-binding protein family 5" evidence="5">
    <location>
        <begin position="101"/>
        <end position="505"/>
    </location>
</feature>
<name>A0ABS3F2Z0_9PROT</name>
<dbReference type="PANTHER" id="PTHR30290:SF64">
    <property type="entry name" value="ABC TRANSPORTER PERIPLASMIC BINDING PROTEIN"/>
    <property type="match status" value="1"/>
</dbReference>
<dbReference type="Gene3D" id="3.40.190.10">
    <property type="entry name" value="Periplasmic binding protein-like II"/>
    <property type="match status" value="1"/>
</dbReference>
<dbReference type="SUPFAM" id="SSF53850">
    <property type="entry name" value="Periplasmic binding protein-like II"/>
    <property type="match status" value="1"/>
</dbReference>
<dbReference type="Gene3D" id="3.10.105.10">
    <property type="entry name" value="Dipeptide-binding Protein, Domain 3"/>
    <property type="match status" value="1"/>
</dbReference>
<reference evidence="6 7" key="1">
    <citation type="submission" date="2021-03" db="EMBL/GenBank/DDBJ databases">
        <title>Sneathiella sp. CAU 1612 isolated from Kang Won-do.</title>
        <authorList>
            <person name="Kim W."/>
        </authorList>
    </citation>
    <scope>NUCLEOTIDE SEQUENCE [LARGE SCALE GENOMIC DNA]</scope>
    <source>
        <strain evidence="6 7">CAU 1612</strain>
    </source>
</reference>
<dbReference type="InterPro" id="IPR030678">
    <property type="entry name" value="Peptide/Ni-bd"/>
</dbReference>
<evidence type="ECO:0000256" key="4">
    <source>
        <dbReference type="SAM" id="SignalP"/>
    </source>
</evidence>
<dbReference type="Proteomes" id="UP000664761">
    <property type="component" value="Unassembled WGS sequence"/>
</dbReference>
<dbReference type="RefSeq" id="WP_207042716.1">
    <property type="nucleotide sequence ID" value="NZ_JAFLNC010000001.1"/>
</dbReference>
<proteinExistence type="inferred from homology"/>
<keyword evidence="3 4" id="KW-0732">Signal</keyword>